<evidence type="ECO:0000256" key="2">
    <source>
        <dbReference type="ARBA" id="ARBA00007316"/>
    </source>
</evidence>
<dbReference type="PANTHER" id="PTHR32309">
    <property type="entry name" value="TYROSINE-PROTEIN KINASE"/>
    <property type="match status" value="1"/>
</dbReference>
<evidence type="ECO:0000256" key="1">
    <source>
        <dbReference type="ARBA" id="ARBA00004429"/>
    </source>
</evidence>
<dbReference type="NCBIfam" id="TIGR01007">
    <property type="entry name" value="eps_fam"/>
    <property type="match status" value="1"/>
</dbReference>
<name>A0A2T0U9A2_9SPHI</name>
<evidence type="ECO:0000313" key="20">
    <source>
        <dbReference type="Proteomes" id="UP000238034"/>
    </source>
</evidence>
<dbReference type="EMBL" id="PVTH01000002">
    <property type="protein sequence ID" value="PRY54499.1"/>
    <property type="molecule type" value="Genomic_DNA"/>
</dbReference>
<evidence type="ECO:0000256" key="12">
    <source>
        <dbReference type="ARBA" id="ARBA00022989"/>
    </source>
</evidence>
<evidence type="ECO:0000256" key="11">
    <source>
        <dbReference type="ARBA" id="ARBA00022840"/>
    </source>
</evidence>
<protein>
    <recommendedName>
        <fullName evidence="4">non-specific protein-tyrosine kinase</fullName>
        <ecNumber evidence="4">2.7.10.2</ecNumber>
    </recommendedName>
</protein>
<dbReference type="CDD" id="cd05387">
    <property type="entry name" value="BY-kinase"/>
    <property type="match status" value="1"/>
</dbReference>
<keyword evidence="13 16" id="KW-0472">Membrane</keyword>
<dbReference type="OrthoDB" id="9794577at2"/>
<evidence type="ECO:0000256" key="16">
    <source>
        <dbReference type="SAM" id="Phobius"/>
    </source>
</evidence>
<keyword evidence="20" id="KW-1185">Reference proteome</keyword>
<keyword evidence="11" id="KW-0067">ATP-binding</keyword>
<dbReference type="EC" id="2.7.10.2" evidence="4"/>
<evidence type="ECO:0000256" key="9">
    <source>
        <dbReference type="ARBA" id="ARBA00022741"/>
    </source>
</evidence>
<dbReference type="InterPro" id="IPR050445">
    <property type="entry name" value="Bact_polysacc_biosynth/exp"/>
</dbReference>
<evidence type="ECO:0000256" key="8">
    <source>
        <dbReference type="ARBA" id="ARBA00022692"/>
    </source>
</evidence>
<evidence type="ECO:0000256" key="3">
    <source>
        <dbReference type="ARBA" id="ARBA00008883"/>
    </source>
</evidence>
<organism evidence="19 20">
    <name type="scientific">Arcticibacter pallidicorallinus</name>
    <dbReference type="NCBI Taxonomy" id="1259464"/>
    <lineage>
        <taxon>Bacteria</taxon>
        <taxon>Pseudomonadati</taxon>
        <taxon>Bacteroidota</taxon>
        <taxon>Sphingobacteriia</taxon>
        <taxon>Sphingobacteriales</taxon>
        <taxon>Sphingobacteriaceae</taxon>
        <taxon>Arcticibacter</taxon>
    </lineage>
</organism>
<evidence type="ECO:0000256" key="6">
    <source>
        <dbReference type="ARBA" id="ARBA00022519"/>
    </source>
</evidence>
<evidence type="ECO:0000313" key="19">
    <source>
        <dbReference type="EMBL" id="PRY54499.1"/>
    </source>
</evidence>
<keyword evidence="7" id="KW-0808">Transferase</keyword>
<dbReference type="GO" id="GO:0004715">
    <property type="term" value="F:non-membrane spanning protein tyrosine kinase activity"/>
    <property type="evidence" value="ECO:0007669"/>
    <property type="project" value="UniProtKB-EC"/>
</dbReference>
<dbReference type="SUPFAM" id="SSF52540">
    <property type="entry name" value="P-loop containing nucleoside triphosphate hydrolases"/>
    <property type="match status" value="1"/>
</dbReference>
<dbReference type="FunFam" id="3.40.50.300:FF:000527">
    <property type="entry name" value="Tyrosine-protein kinase etk"/>
    <property type="match status" value="1"/>
</dbReference>
<comment type="catalytic activity">
    <reaction evidence="15">
        <text>L-tyrosyl-[protein] + ATP = O-phospho-L-tyrosyl-[protein] + ADP + H(+)</text>
        <dbReference type="Rhea" id="RHEA:10596"/>
        <dbReference type="Rhea" id="RHEA-COMP:10136"/>
        <dbReference type="Rhea" id="RHEA-COMP:20101"/>
        <dbReference type="ChEBI" id="CHEBI:15378"/>
        <dbReference type="ChEBI" id="CHEBI:30616"/>
        <dbReference type="ChEBI" id="CHEBI:46858"/>
        <dbReference type="ChEBI" id="CHEBI:61978"/>
        <dbReference type="ChEBI" id="CHEBI:456216"/>
        <dbReference type="EC" id="2.7.10.2"/>
    </reaction>
</comment>
<dbReference type="InterPro" id="IPR005702">
    <property type="entry name" value="Wzc-like_C"/>
</dbReference>
<feature type="domain" description="AAA" evidence="18">
    <location>
        <begin position="587"/>
        <end position="703"/>
    </location>
</feature>
<proteinExistence type="inferred from homology"/>
<evidence type="ECO:0000259" key="17">
    <source>
        <dbReference type="Pfam" id="PF02706"/>
    </source>
</evidence>
<dbReference type="GO" id="GO:0042802">
    <property type="term" value="F:identical protein binding"/>
    <property type="evidence" value="ECO:0007669"/>
    <property type="project" value="UniProtKB-ARBA"/>
</dbReference>
<dbReference type="Proteomes" id="UP000238034">
    <property type="component" value="Unassembled WGS sequence"/>
</dbReference>
<evidence type="ECO:0000256" key="14">
    <source>
        <dbReference type="ARBA" id="ARBA00023137"/>
    </source>
</evidence>
<comment type="subcellular location">
    <subcellularLocation>
        <location evidence="1">Cell inner membrane</location>
        <topology evidence="1">Multi-pass membrane protein</topology>
    </subcellularLocation>
</comment>
<feature type="domain" description="Polysaccharide chain length determinant N-terminal" evidence="17">
    <location>
        <begin position="23"/>
        <end position="113"/>
    </location>
</feature>
<evidence type="ECO:0000256" key="7">
    <source>
        <dbReference type="ARBA" id="ARBA00022679"/>
    </source>
</evidence>
<dbReference type="InterPro" id="IPR025669">
    <property type="entry name" value="AAA_dom"/>
</dbReference>
<dbReference type="Pfam" id="PF02706">
    <property type="entry name" value="Wzz"/>
    <property type="match status" value="1"/>
</dbReference>
<evidence type="ECO:0000256" key="10">
    <source>
        <dbReference type="ARBA" id="ARBA00022777"/>
    </source>
</evidence>
<feature type="transmembrane region" description="Helical" evidence="16">
    <location>
        <begin position="32"/>
        <end position="54"/>
    </location>
</feature>
<comment type="caution">
    <text evidence="19">The sequence shown here is derived from an EMBL/GenBank/DDBJ whole genome shotgun (WGS) entry which is preliminary data.</text>
</comment>
<dbReference type="PANTHER" id="PTHR32309:SF13">
    <property type="entry name" value="FERRIC ENTEROBACTIN TRANSPORT PROTEIN FEPE"/>
    <property type="match status" value="1"/>
</dbReference>
<comment type="similarity">
    <text evidence="3">Belongs to the etk/wzc family.</text>
</comment>
<keyword evidence="9" id="KW-0547">Nucleotide-binding</keyword>
<keyword evidence="10" id="KW-0418">Kinase</keyword>
<dbReference type="Gene3D" id="3.40.50.300">
    <property type="entry name" value="P-loop containing nucleotide triphosphate hydrolases"/>
    <property type="match status" value="1"/>
</dbReference>
<evidence type="ECO:0000256" key="15">
    <source>
        <dbReference type="ARBA" id="ARBA00051245"/>
    </source>
</evidence>
<dbReference type="GO" id="GO:0005886">
    <property type="term" value="C:plasma membrane"/>
    <property type="evidence" value="ECO:0007669"/>
    <property type="project" value="UniProtKB-SubCell"/>
</dbReference>
<accession>A0A2T0U9A2</accession>
<keyword evidence="5" id="KW-1003">Cell membrane</keyword>
<dbReference type="InterPro" id="IPR027417">
    <property type="entry name" value="P-loop_NTPase"/>
</dbReference>
<evidence type="ECO:0000256" key="13">
    <source>
        <dbReference type="ARBA" id="ARBA00023136"/>
    </source>
</evidence>
<sequence length="787" mass="88747">MKTEQIYLAPVTEEEDKRRSTKDLRSIFGKYLYHWPLFLLITALCVGLALWYVASQPPSYSIRAKVTIKDDTKAGDMKTALQEITVIQSPKAMESEVQKLKTRALVGRVVEELQLWSTYYVESTYGEEEVNTTSPVRFKLLSQKRPIVERDFNIYIESLDYYILTQPGGNEIRIPFNSTSNNAFGTWKLDTTAHLVDYVGKNVIVRLSSPEEATNAWIEKLNVALNKSAPIVDIDVIDTDPERGVMVVNHLIKSYKMLDIEEKNKVTESTLSFIDDRLKDVTGELTSVEKDVEGYKSSQGLTDISSQSQAYLQSVQESDSELNKVNVQLNVIDGIENYINSAGSNGNAPATLGIEDPGLNNLVSQLAILNLERNKLLATTPEDNPLFAPLNSQIQSTKNAIKGNIGAIKASLLATRKQLQGFSFKAESSIKNIPGQERQYLSIKRQQAIKENLYVYLLQKREEIGLQYASTISDINTIESAYYEGPKSQKEVPLSIAIMFGFLLPVGLISFRETWKNKIYDTEELKLTEVPVLAELIQEEGDSSIVVLDRNTFALAEQFRSLRSNLFHVYGKREESRVTLFTSSISGEGKSFISNNLAVSIAASGKRTVILELDLRRPQMAKYFKFDKENPGITDYLRGDATIDQIIQPSQVRSNLSIIAAGPFVDDPAELLESEKLVELIAVLRERYDDILLDTPPLHLVTDAMILGRVSDLTVYMVRQGVTSKAEVQFIKQLKKEKMIPAMHMVFNGIQRNRTGYGYNYDYSYYNYSKSRSLNSRKLLKDLASRF</sequence>
<dbReference type="Pfam" id="PF13614">
    <property type="entry name" value="AAA_31"/>
    <property type="match status" value="1"/>
</dbReference>
<dbReference type="AlphaFoldDB" id="A0A2T0U9A2"/>
<dbReference type="GO" id="GO:0005524">
    <property type="term" value="F:ATP binding"/>
    <property type="evidence" value="ECO:0007669"/>
    <property type="project" value="UniProtKB-KW"/>
</dbReference>
<keyword evidence="8 16" id="KW-0812">Transmembrane</keyword>
<reference evidence="19 20" key="1">
    <citation type="submission" date="2018-03" db="EMBL/GenBank/DDBJ databases">
        <title>Genomic Encyclopedia of Type Strains, Phase III (KMG-III): the genomes of soil and plant-associated and newly described type strains.</title>
        <authorList>
            <person name="Whitman W."/>
        </authorList>
    </citation>
    <scope>NUCLEOTIDE SEQUENCE [LARGE SCALE GENOMIC DNA]</scope>
    <source>
        <strain evidence="19 20">CGMCC 1.9313</strain>
    </source>
</reference>
<dbReference type="RefSeq" id="WP_106291747.1">
    <property type="nucleotide sequence ID" value="NZ_PVTH01000002.1"/>
</dbReference>
<gene>
    <name evidence="19" type="ORF">B0I27_102266</name>
</gene>
<evidence type="ECO:0000259" key="18">
    <source>
        <dbReference type="Pfam" id="PF13614"/>
    </source>
</evidence>
<evidence type="ECO:0000256" key="5">
    <source>
        <dbReference type="ARBA" id="ARBA00022475"/>
    </source>
</evidence>
<comment type="similarity">
    <text evidence="2">Belongs to the CpsD/CapB family.</text>
</comment>
<keyword evidence="14" id="KW-0829">Tyrosine-protein kinase</keyword>
<keyword evidence="12 16" id="KW-1133">Transmembrane helix</keyword>
<keyword evidence="6" id="KW-0997">Cell inner membrane</keyword>
<dbReference type="InterPro" id="IPR003856">
    <property type="entry name" value="LPS_length_determ_N"/>
</dbReference>
<evidence type="ECO:0000256" key="4">
    <source>
        <dbReference type="ARBA" id="ARBA00011903"/>
    </source>
</evidence>